<protein>
    <submittedName>
        <fullName evidence="2">Type IV pilus assembly protein PilN</fullName>
    </submittedName>
</protein>
<reference evidence="2 3" key="1">
    <citation type="submission" date="2017-05" db="EMBL/GenBank/DDBJ databases">
        <authorList>
            <person name="Varghese N."/>
            <person name="Submissions S."/>
        </authorList>
    </citation>
    <scope>NUCLEOTIDE SEQUENCE [LARGE SCALE GENOMIC DNA]</scope>
    <source>
        <strain evidence="2 3">MACB1020</strain>
    </source>
</reference>
<evidence type="ECO:0000313" key="2">
    <source>
        <dbReference type="EMBL" id="SMR92772.1"/>
    </source>
</evidence>
<keyword evidence="1" id="KW-0812">Transmembrane</keyword>
<evidence type="ECO:0000313" key="3">
    <source>
        <dbReference type="Proteomes" id="UP000196803"/>
    </source>
</evidence>
<keyword evidence="1" id="KW-1133">Transmembrane helix</keyword>
<sequence length="177" mass="20027">MPVLKDINLLEAYSKQYKVDNEKVSGVLIITLLSVIGICVLISVFIFIQIISYSMKISSTITEINSKKIIVNKIQKDLRIKEAYDMKIGFINQKKNENLKLKELLTTLEKLTPIDLTFEMLQIENNKLNCRVASKNVESVVQFVYSLSNDPHFANVVFNGANDVEGIKKADVSADIR</sequence>
<name>A0ABY1S7Z6_CALBS</name>
<dbReference type="RefSeq" id="WP_015908257.1">
    <property type="nucleotide sequence ID" value="NZ_FUZJ01000001.1"/>
</dbReference>
<dbReference type="Proteomes" id="UP000196803">
    <property type="component" value="Unassembled WGS sequence"/>
</dbReference>
<keyword evidence="3" id="KW-1185">Reference proteome</keyword>
<organism evidence="2 3">
    <name type="scientific">Caldicellulosiruptor bescii</name>
    <name type="common">Anaerocellum thermophilum</name>
    <dbReference type="NCBI Taxonomy" id="31899"/>
    <lineage>
        <taxon>Bacteria</taxon>
        <taxon>Bacillati</taxon>
        <taxon>Bacillota</taxon>
        <taxon>Bacillota incertae sedis</taxon>
        <taxon>Caldicellulosiruptorales</taxon>
        <taxon>Caldicellulosiruptoraceae</taxon>
        <taxon>Caldicellulosiruptor</taxon>
    </lineage>
</organism>
<comment type="caution">
    <text evidence="2">The sequence shown here is derived from an EMBL/GenBank/DDBJ whole genome shotgun (WGS) entry which is preliminary data.</text>
</comment>
<dbReference type="PANTHER" id="PTHR40278">
    <property type="entry name" value="DNA UTILIZATION PROTEIN HOFN"/>
    <property type="match status" value="1"/>
</dbReference>
<dbReference type="Pfam" id="PF05137">
    <property type="entry name" value="PilN"/>
    <property type="match status" value="1"/>
</dbReference>
<gene>
    <name evidence="2" type="ORF">SAMN05216240_1195</name>
</gene>
<proteinExistence type="predicted"/>
<evidence type="ECO:0000256" key="1">
    <source>
        <dbReference type="SAM" id="Phobius"/>
    </source>
</evidence>
<dbReference type="InterPro" id="IPR052534">
    <property type="entry name" value="Extracell_DNA_Util/SecSys_Comp"/>
</dbReference>
<dbReference type="GeneID" id="31773224"/>
<keyword evidence="1" id="KW-0472">Membrane</keyword>
<dbReference type="PANTHER" id="PTHR40278:SF1">
    <property type="entry name" value="DNA UTILIZATION PROTEIN HOFN"/>
    <property type="match status" value="1"/>
</dbReference>
<accession>A0ABY1S7Z6</accession>
<dbReference type="InterPro" id="IPR007813">
    <property type="entry name" value="PilN"/>
</dbReference>
<dbReference type="EMBL" id="FXXC01000001">
    <property type="protein sequence ID" value="SMR92772.1"/>
    <property type="molecule type" value="Genomic_DNA"/>
</dbReference>
<feature type="transmembrane region" description="Helical" evidence="1">
    <location>
        <begin position="27"/>
        <end position="48"/>
    </location>
</feature>